<organism evidence="1 3">
    <name type="scientific">Meloidogyne incognita</name>
    <name type="common">Southern root-knot nematode worm</name>
    <name type="synonym">Oxyuris incognita</name>
    <dbReference type="NCBI Taxonomy" id="6306"/>
    <lineage>
        <taxon>Eukaryota</taxon>
        <taxon>Metazoa</taxon>
        <taxon>Ecdysozoa</taxon>
        <taxon>Nematoda</taxon>
        <taxon>Chromadorea</taxon>
        <taxon>Rhabditida</taxon>
        <taxon>Tylenchina</taxon>
        <taxon>Tylenchomorpha</taxon>
        <taxon>Tylenchoidea</taxon>
        <taxon>Meloidogynidae</taxon>
        <taxon>Meloidogyninae</taxon>
        <taxon>Meloidogyne</taxon>
        <taxon>Meloidogyne incognita group</taxon>
    </lineage>
</organism>
<keyword evidence="1" id="KW-1185">Reference proteome</keyword>
<dbReference type="WBParaSite" id="Minc3s00573g14481">
    <property type="protein sequence ID" value="Minc3s00573g14481"/>
    <property type="gene ID" value="Minc3s00573g14481"/>
</dbReference>
<accession>A0A914LJ96</accession>
<sequence length="98" mass="10599">MRSLASEASPSSLTVACMMTIPEASDASIHFYKSSKSVPSSWVNAAAAGQMSLFGTQRACSFVVLPWLIPSRLCSCGKGSHNITWRCLLRFPLPLDMC</sequence>
<evidence type="ECO:0000313" key="1">
    <source>
        <dbReference type="Proteomes" id="UP000887563"/>
    </source>
</evidence>
<dbReference type="AlphaFoldDB" id="A0A914LJ96"/>
<name>A0A914LJ96_MELIC</name>
<protein>
    <submittedName>
        <fullName evidence="2 3">Secreted protein</fullName>
    </submittedName>
</protein>
<dbReference type="WBParaSite" id="Minc3s00573g14477">
    <property type="protein sequence ID" value="Minc3s00573g14477"/>
    <property type="gene ID" value="Minc3s00573g14477"/>
</dbReference>
<proteinExistence type="predicted"/>
<evidence type="ECO:0000313" key="3">
    <source>
        <dbReference type="WBParaSite" id="Minc3s00573g14481"/>
    </source>
</evidence>
<dbReference type="Proteomes" id="UP000887563">
    <property type="component" value="Unplaced"/>
</dbReference>
<reference evidence="2 3" key="1">
    <citation type="submission" date="2022-11" db="UniProtKB">
        <authorList>
            <consortium name="WormBaseParasite"/>
        </authorList>
    </citation>
    <scope>IDENTIFICATION</scope>
</reference>
<evidence type="ECO:0000313" key="2">
    <source>
        <dbReference type="WBParaSite" id="Minc3s00573g14477"/>
    </source>
</evidence>